<comment type="caution">
    <text evidence="1">The sequence shown here is derived from an EMBL/GenBank/DDBJ whole genome shotgun (WGS) entry which is preliminary data.</text>
</comment>
<proteinExistence type="predicted"/>
<evidence type="ECO:0000313" key="2">
    <source>
        <dbReference type="Proteomes" id="UP000700596"/>
    </source>
</evidence>
<sequence length="113" mass="12860">MSGSLYLRDSMSKDDSYLVVDSDIDPSSLYCIGPAYEPGWYVINDAVPPTNQEPWRNLSSLGYALVEREMARIKRKVEEFRYSVVRCPSAYLCFVNGLNPIPDFSAPLQTKKR</sequence>
<evidence type="ECO:0000313" key="1">
    <source>
        <dbReference type="EMBL" id="KAH7116695.1"/>
    </source>
</evidence>
<dbReference type="Proteomes" id="UP000700596">
    <property type="component" value="Unassembled WGS sequence"/>
</dbReference>
<dbReference type="OrthoDB" id="2906425at2759"/>
<organism evidence="1 2">
    <name type="scientific">Dendryphion nanum</name>
    <dbReference type="NCBI Taxonomy" id="256645"/>
    <lineage>
        <taxon>Eukaryota</taxon>
        <taxon>Fungi</taxon>
        <taxon>Dikarya</taxon>
        <taxon>Ascomycota</taxon>
        <taxon>Pezizomycotina</taxon>
        <taxon>Dothideomycetes</taxon>
        <taxon>Pleosporomycetidae</taxon>
        <taxon>Pleosporales</taxon>
        <taxon>Torulaceae</taxon>
        <taxon>Dendryphion</taxon>
    </lineage>
</organism>
<gene>
    <name evidence="1" type="ORF">B0J11DRAFT_537317</name>
</gene>
<reference evidence="1" key="1">
    <citation type="journal article" date="2021" name="Nat. Commun.">
        <title>Genetic determinants of endophytism in the Arabidopsis root mycobiome.</title>
        <authorList>
            <person name="Mesny F."/>
            <person name="Miyauchi S."/>
            <person name="Thiergart T."/>
            <person name="Pickel B."/>
            <person name="Atanasova L."/>
            <person name="Karlsson M."/>
            <person name="Huettel B."/>
            <person name="Barry K.W."/>
            <person name="Haridas S."/>
            <person name="Chen C."/>
            <person name="Bauer D."/>
            <person name="Andreopoulos W."/>
            <person name="Pangilinan J."/>
            <person name="LaButti K."/>
            <person name="Riley R."/>
            <person name="Lipzen A."/>
            <person name="Clum A."/>
            <person name="Drula E."/>
            <person name="Henrissat B."/>
            <person name="Kohler A."/>
            <person name="Grigoriev I.V."/>
            <person name="Martin F.M."/>
            <person name="Hacquard S."/>
        </authorList>
    </citation>
    <scope>NUCLEOTIDE SEQUENCE</scope>
    <source>
        <strain evidence="1">MPI-CAGE-CH-0243</strain>
    </source>
</reference>
<dbReference type="AlphaFoldDB" id="A0A9P9DC89"/>
<dbReference type="EMBL" id="JAGMWT010000014">
    <property type="protein sequence ID" value="KAH7116695.1"/>
    <property type="molecule type" value="Genomic_DNA"/>
</dbReference>
<accession>A0A9P9DC89</accession>
<name>A0A9P9DC89_9PLEO</name>
<protein>
    <submittedName>
        <fullName evidence="1">Uncharacterized protein</fullName>
    </submittedName>
</protein>
<keyword evidence="2" id="KW-1185">Reference proteome</keyword>